<evidence type="ECO:0000313" key="3">
    <source>
        <dbReference type="Proteomes" id="UP000564704"/>
    </source>
</evidence>
<name>A0A844CQR7_9RHOB</name>
<dbReference type="OrthoDB" id="7830139at2"/>
<feature type="signal peptide" evidence="1">
    <location>
        <begin position="1"/>
        <end position="25"/>
    </location>
</feature>
<keyword evidence="1" id="KW-0732">Signal</keyword>
<organism evidence="2 3">
    <name type="scientific">Roseovarius bejariae</name>
    <dbReference type="NCBI Taxonomy" id="2576383"/>
    <lineage>
        <taxon>Bacteria</taxon>
        <taxon>Pseudomonadati</taxon>
        <taxon>Pseudomonadota</taxon>
        <taxon>Alphaproteobacteria</taxon>
        <taxon>Rhodobacterales</taxon>
        <taxon>Roseobacteraceae</taxon>
        <taxon>Roseovarius</taxon>
    </lineage>
</organism>
<proteinExistence type="predicted"/>
<dbReference type="EMBL" id="SZWE01000002">
    <property type="protein sequence ID" value="MRU16932.1"/>
    <property type="molecule type" value="Genomic_DNA"/>
</dbReference>
<dbReference type="AlphaFoldDB" id="A0A844CQR7"/>
<dbReference type="Proteomes" id="UP000564704">
    <property type="component" value="Unassembled WGS sequence"/>
</dbReference>
<keyword evidence="3" id="KW-1185">Reference proteome</keyword>
<accession>A0A844CQR7</accession>
<evidence type="ECO:0000313" key="2">
    <source>
        <dbReference type="EMBL" id="MRU16932.1"/>
    </source>
</evidence>
<protein>
    <submittedName>
        <fullName evidence="2">Uncharacterized protein</fullName>
    </submittedName>
</protein>
<gene>
    <name evidence="2" type="ORF">FDP25_15930</name>
</gene>
<sequence>MRILFGKWMSSLAALSGLWFAQAAASPLACEGIPVSVIADDPKLARRTCTSAQNVLKTLGACHVQLTNPVKITIVSDLPDTCLGLYHCGKNHIELLTPDAALDKRTADSVFSQLSKQDLFDSVLAHELTHAAYDSTPCPFGNCPATAEYLAYTMQIMSLPAKARQRVEAGIEINERITRDEVNPMILYMSPNTFIRKSWAHLTQREDRCNYVRQLMEGLIFLDTEHP</sequence>
<reference evidence="2 3" key="1">
    <citation type="submission" date="2019-05" db="EMBL/GenBank/DDBJ databases">
        <title>Roseovarius bejariae sp. nov., a moderately halophylic bacterium isolated from a saline soil in Rambla Salada (Murcia).</title>
        <authorList>
            <person name="Castro D.J."/>
            <person name="Gomez-Altuve A."/>
            <person name="Reina J.C."/>
            <person name="Rodriguez M."/>
            <person name="Sampedro I."/>
            <person name="Llamas I."/>
            <person name="Martinez-Checa F."/>
        </authorList>
    </citation>
    <scope>NUCLEOTIDE SEQUENCE [LARGE SCALE GENOMIC DNA]</scope>
    <source>
        <strain evidence="2 3">A21</strain>
    </source>
</reference>
<comment type="caution">
    <text evidence="2">The sequence shown here is derived from an EMBL/GenBank/DDBJ whole genome shotgun (WGS) entry which is preliminary data.</text>
</comment>
<feature type="chain" id="PRO_5032784412" evidence="1">
    <location>
        <begin position="26"/>
        <end position="227"/>
    </location>
</feature>
<evidence type="ECO:0000256" key="1">
    <source>
        <dbReference type="SAM" id="SignalP"/>
    </source>
</evidence>
<dbReference type="RefSeq" id="WP_154154635.1">
    <property type="nucleotide sequence ID" value="NZ_SZWE01000002.1"/>
</dbReference>